<comment type="similarity">
    <text evidence="8">Belongs to the BamA family.</text>
</comment>
<dbReference type="InterPro" id="IPR034746">
    <property type="entry name" value="POTRA"/>
</dbReference>
<keyword evidence="4 8" id="KW-0732">Signal</keyword>
<feature type="domain" description="POTRA" evidence="10">
    <location>
        <begin position="17"/>
        <end position="84"/>
    </location>
</feature>
<accession>A0A1F6UP64</accession>
<keyword evidence="7 8" id="KW-0998">Cell outer membrane</keyword>
<dbReference type="EMBL" id="MFSV01000008">
    <property type="protein sequence ID" value="OGI59159.1"/>
    <property type="molecule type" value="Genomic_DNA"/>
</dbReference>
<dbReference type="InterPro" id="IPR010827">
    <property type="entry name" value="BamA/TamA_POTRA"/>
</dbReference>
<evidence type="ECO:0000256" key="9">
    <source>
        <dbReference type="NCBIfam" id="TIGR03303"/>
    </source>
</evidence>
<dbReference type="PANTHER" id="PTHR12815">
    <property type="entry name" value="SORTING AND ASSEMBLY MACHINERY SAMM50 PROTEIN FAMILY MEMBER"/>
    <property type="match status" value="1"/>
</dbReference>
<dbReference type="HAMAP" id="MF_01430">
    <property type="entry name" value="OM_assembly_BamA"/>
    <property type="match status" value="1"/>
</dbReference>
<proteinExistence type="inferred from homology"/>
<evidence type="ECO:0000256" key="3">
    <source>
        <dbReference type="ARBA" id="ARBA00022692"/>
    </source>
</evidence>
<organism evidence="11 12">
    <name type="scientific">Candidatus Muproteobacteria bacterium RBG_19FT_COMBO_61_10</name>
    <dbReference type="NCBI Taxonomy" id="1817761"/>
    <lineage>
        <taxon>Bacteria</taxon>
        <taxon>Pseudomonadati</taxon>
        <taxon>Pseudomonadota</taxon>
        <taxon>Candidatus Muproteobacteria</taxon>
    </lineage>
</organism>
<comment type="subunit">
    <text evidence="8">Part of the Bam complex.</text>
</comment>
<evidence type="ECO:0000256" key="2">
    <source>
        <dbReference type="ARBA" id="ARBA00022452"/>
    </source>
</evidence>
<feature type="domain" description="POTRA" evidence="10">
    <location>
        <begin position="168"/>
        <end position="256"/>
    </location>
</feature>
<name>A0A1F6UP64_9PROT</name>
<feature type="domain" description="POTRA" evidence="10">
    <location>
        <begin position="340"/>
        <end position="414"/>
    </location>
</feature>
<protein>
    <recommendedName>
        <fullName evidence="8 9">Outer membrane protein assembly factor BamA</fullName>
    </recommendedName>
</protein>
<comment type="function">
    <text evidence="8">Part of the outer membrane protein assembly complex, which is involved in assembly and insertion of beta-barrel proteins into the outer membrane.</text>
</comment>
<comment type="subcellular location">
    <subcellularLocation>
        <location evidence="8">Cell outer membrane</location>
    </subcellularLocation>
    <subcellularLocation>
        <location evidence="1">Membrane</location>
    </subcellularLocation>
</comment>
<dbReference type="PANTHER" id="PTHR12815:SF23">
    <property type="entry name" value="OUTER MEMBRANE PROTEIN ASSEMBLY FACTOR BAMA"/>
    <property type="match status" value="1"/>
</dbReference>
<dbReference type="GO" id="GO:0043165">
    <property type="term" value="P:Gram-negative-bacterium-type cell outer membrane assembly"/>
    <property type="evidence" value="ECO:0007669"/>
    <property type="project" value="UniProtKB-UniRule"/>
</dbReference>
<feature type="domain" description="POTRA" evidence="10">
    <location>
        <begin position="85"/>
        <end position="165"/>
    </location>
</feature>
<dbReference type="NCBIfam" id="TIGR03303">
    <property type="entry name" value="OM_YaeT"/>
    <property type="match status" value="1"/>
</dbReference>
<evidence type="ECO:0000256" key="8">
    <source>
        <dbReference type="HAMAP-Rule" id="MF_01430"/>
    </source>
</evidence>
<feature type="domain" description="POTRA" evidence="10">
    <location>
        <begin position="259"/>
        <end position="337"/>
    </location>
</feature>
<dbReference type="GO" id="GO:1990063">
    <property type="term" value="C:Bam protein complex"/>
    <property type="evidence" value="ECO:0007669"/>
    <property type="project" value="TreeGrafter"/>
</dbReference>
<dbReference type="Gene3D" id="2.40.160.50">
    <property type="entry name" value="membrane protein fhac: a member of the omp85/tpsb transporter family"/>
    <property type="match status" value="1"/>
</dbReference>
<keyword evidence="3 8" id="KW-0812">Transmembrane</keyword>
<keyword evidence="2 8" id="KW-1134">Transmembrane beta strand</keyword>
<evidence type="ECO:0000256" key="6">
    <source>
        <dbReference type="ARBA" id="ARBA00023136"/>
    </source>
</evidence>
<sequence>MLAFLLPASLAQAIENFLVKDIRVEGLQRIAPGTVFNYLPIKVGDSLSELNARAAIAALFKTGFFQDVRLERSGNVLIVHVTERPSVDSIKISGTKEIDEKTLLSSLKELGLAEGLVFNSSLLDKTEQELKRQYFSRGRYAVNIKTTVTPLERNRVGIHIDVAEGEVTKIHGITIVGNRIFKDSELLKTFSLSTSTLFSFYTKNDQYSKQQLAADLESLRNFYQNQGYLDFTIDSTQVSITPDKQDIYVTVNLTEGRKYTVTDVKLGGKLIFPEMELRKLISVKTGDVFSRQEITDSSKRINDRFGNDGYAFANVNAVPEINRENGTVAFTFFIDPGQRVYVRRVNFSGNLSTNDEVLRREMRQMEGAWFSTSKVQRSRVRLQRLGFFEDVNIETPPVTGSPDQVDINVSVKERLVNNFMFGVGYSDADGALINASMNFKNFLGTGKEVALSADNSSVNRHINLSYIDPYYTADGISRSISLYSTRTDTSAADTAAYIANTDGLGVGFGMPISEDHSLNFGLAYEKIDLFVPVTGSKVASDFVAENGAVSNVFKTTFGWARDTLDSPIFPNSGTQQRASAEVTLPGGDLEYFRLSYSASAYFPLTKSFTYKLKASLDYGDGYGDTLTLPFYKYFYAGGSNSVRGYRSRSLGPTDIGGPDPTLTIGGDRRVLVNTELLFPFPGMADNKAMRLSAFVDGGMVYGTGQDIDLGEMRYAAGAAFNWFSPIGPLSISYALPLNDQTGDRTESVQFTLGQSFR</sequence>
<dbReference type="PIRSF" id="PIRSF006076">
    <property type="entry name" value="OM_assembly_OMP85"/>
    <property type="match status" value="1"/>
</dbReference>
<keyword evidence="6 8" id="KW-0472">Membrane</keyword>
<evidence type="ECO:0000259" key="10">
    <source>
        <dbReference type="PROSITE" id="PS51779"/>
    </source>
</evidence>
<evidence type="ECO:0000256" key="1">
    <source>
        <dbReference type="ARBA" id="ARBA00004370"/>
    </source>
</evidence>
<evidence type="ECO:0000256" key="4">
    <source>
        <dbReference type="ARBA" id="ARBA00022729"/>
    </source>
</evidence>
<gene>
    <name evidence="8" type="primary">bamA</name>
    <name evidence="11" type="ORF">A2V58_04145</name>
</gene>
<dbReference type="Proteomes" id="UP000177950">
    <property type="component" value="Unassembled WGS sequence"/>
</dbReference>
<dbReference type="InterPro" id="IPR023707">
    <property type="entry name" value="OM_assembly_BamA"/>
</dbReference>
<keyword evidence="5 8" id="KW-0677">Repeat</keyword>
<dbReference type="InterPro" id="IPR000184">
    <property type="entry name" value="Bac_surfAg_D15"/>
</dbReference>
<evidence type="ECO:0000313" key="12">
    <source>
        <dbReference type="Proteomes" id="UP000177950"/>
    </source>
</evidence>
<evidence type="ECO:0000256" key="7">
    <source>
        <dbReference type="ARBA" id="ARBA00023237"/>
    </source>
</evidence>
<evidence type="ECO:0000256" key="5">
    <source>
        <dbReference type="ARBA" id="ARBA00022737"/>
    </source>
</evidence>
<comment type="caution">
    <text evidence="11">The sequence shown here is derived from an EMBL/GenBank/DDBJ whole genome shotgun (WGS) entry which is preliminary data.</text>
</comment>
<dbReference type="FunFam" id="3.10.20.310:FF:000001">
    <property type="entry name" value="Outer membrane protein assembly factor BamA"/>
    <property type="match status" value="1"/>
</dbReference>
<reference evidence="11 12" key="1">
    <citation type="journal article" date="2016" name="Nat. Commun.">
        <title>Thousands of microbial genomes shed light on interconnected biogeochemical processes in an aquifer system.</title>
        <authorList>
            <person name="Anantharaman K."/>
            <person name="Brown C.T."/>
            <person name="Hug L.A."/>
            <person name="Sharon I."/>
            <person name="Castelle C.J."/>
            <person name="Probst A.J."/>
            <person name="Thomas B.C."/>
            <person name="Singh A."/>
            <person name="Wilkins M.J."/>
            <person name="Karaoz U."/>
            <person name="Brodie E.L."/>
            <person name="Williams K.H."/>
            <person name="Hubbard S.S."/>
            <person name="Banfield J.F."/>
        </authorList>
    </citation>
    <scope>NUCLEOTIDE SEQUENCE [LARGE SCALE GENOMIC DNA]</scope>
</reference>
<dbReference type="AlphaFoldDB" id="A0A1F6UP64"/>
<dbReference type="GO" id="GO:0051205">
    <property type="term" value="P:protein insertion into membrane"/>
    <property type="evidence" value="ECO:0007669"/>
    <property type="project" value="UniProtKB-UniRule"/>
</dbReference>
<dbReference type="Pfam" id="PF01103">
    <property type="entry name" value="Omp85"/>
    <property type="match status" value="1"/>
</dbReference>
<evidence type="ECO:0000313" key="11">
    <source>
        <dbReference type="EMBL" id="OGI59159.1"/>
    </source>
</evidence>
<dbReference type="Pfam" id="PF07244">
    <property type="entry name" value="POTRA"/>
    <property type="match status" value="4"/>
</dbReference>
<dbReference type="PROSITE" id="PS51779">
    <property type="entry name" value="POTRA"/>
    <property type="match status" value="5"/>
</dbReference>
<dbReference type="Gene3D" id="3.10.20.310">
    <property type="entry name" value="membrane protein fhac"/>
    <property type="match status" value="5"/>
</dbReference>
<dbReference type="InterPro" id="IPR039910">
    <property type="entry name" value="D15-like"/>
</dbReference>